<name>A0A518H9E9_9BACT</name>
<gene>
    <name evidence="3" type="primary">rcp1_1</name>
    <name evidence="3" type="ORF">ElP_54220</name>
</gene>
<dbReference type="GO" id="GO:0000160">
    <property type="term" value="P:phosphorelay signal transduction system"/>
    <property type="evidence" value="ECO:0007669"/>
    <property type="project" value="InterPro"/>
</dbReference>
<dbReference type="InterPro" id="IPR001789">
    <property type="entry name" value="Sig_transdc_resp-reg_receiver"/>
</dbReference>
<organism evidence="3 4">
    <name type="scientific">Tautonia plasticadhaerens</name>
    <dbReference type="NCBI Taxonomy" id="2527974"/>
    <lineage>
        <taxon>Bacteria</taxon>
        <taxon>Pseudomonadati</taxon>
        <taxon>Planctomycetota</taxon>
        <taxon>Planctomycetia</taxon>
        <taxon>Isosphaerales</taxon>
        <taxon>Isosphaeraceae</taxon>
        <taxon>Tautonia</taxon>
    </lineage>
</organism>
<accession>A0A518H9E9</accession>
<dbReference type="RefSeq" id="WP_145275347.1">
    <property type="nucleotide sequence ID" value="NZ_CP036426.1"/>
</dbReference>
<dbReference type="KEGG" id="tpla:ElP_54220"/>
<dbReference type="InterPro" id="IPR011006">
    <property type="entry name" value="CheY-like_superfamily"/>
</dbReference>
<evidence type="ECO:0000259" key="2">
    <source>
        <dbReference type="PROSITE" id="PS50110"/>
    </source>
</evidence>
<dbReference type="Proteomes" id="UP000317835">
    <property type="component" value="Chromosome"/>
</dbReference>
<evidence type="ECO:0000313" key="4">
    <source>
        <dbReference type="Proteomes" id="UP000317835"/>
    </source>
</evidence>
<proteinExistence type="predicted"/>
<keyword evidence="1" id="KW-0597">Phosphoprotein</keyword>
<evidence type="ECO:0000256" key="1">
    <source>
        <dbReference type="PROSITE-ProRule" id="PRU00169"/>
    </source>
</evidence>
<feature type="modified residue" description="4-aspartylphosphate" evidence="1">
    <location>
        <position position="66"/>
    </location>
</feature>
<dbReference type="InterPro" id="IPR052893">
    <property type="entry name" value="TCS_response_regulator"/>
</dbReference>
<dbReference type="SUPFAM" id="SSF52172">
    <property type="entry name" value="CheY-like"/>
    <property type="match status" value="1"/>
</dbReference>
<reference evidence="3 4" key="1">
    <citation type="submission" date="2019-02" db="EMBL/GenBank/DDBJ databases">
        <title>Deep-cultivation of Planctomycetes and their phenomic and genomic characterization uncovers novel biology.</title>
        <authorList>
            <person name="Wiegand S."/>
            <person name="Jogler M."/>
            <person name="Boedeker C."/>
            <person name="Pinto D."/>
            <person name="Vollmers J."/>
            <person name="Rivas-Marin E."/>
            <person name="Kohn T."/>
            <person name="Peeters S.H."/>
            <person name="Heuer A."/>
            <person name="Rast P."/>
            <person name="Oberbeckmann S."/>
            <person name="Bunk B."/>
            <person name="Jeske O."/>
            <person name="Meyerdierks A."/>
            <person name="Storesund J.E."/>
            <person name="Kallscheuer N."/>
            <person name="Luecker S."/>
            <person name="Lage O.M."/>
            <person name="Pohl T."/>
            <person name="Merkel B.J."/>
            <person name="Hornburger P."/>
            <person name="Mueller R.-W."/>
            <person name="Bruemmer F."/>
            <person name="Labrenz M."/>
            <person name="Spormann A.M."/>
            <person name="Op den Camp H."/>
            <person name="Overmann J."/>
            <person name="Amann R."/>
            <person name="Jetten M.S.M."/>
            <person name="Mascher T."/>
            <person name="Medema M.H."/>
            <person name="Devos D.P."/>
            <person name="Kaster A.-K."/>
            <person name="Ovreas L."/>
            <person name="Rohde M."/>
            <person name="Galperin M.Y."/>
            <person name="Jogler C."/>
        </authorList>
    </citation>
    <scope>NUCLEOTIDE SEQUENCE [LARGE SCALE GENOMIC DNA]</scope>
    <source>
        <strain evidence="3 4">ElP</strain>
    </source>
</reference>
<dbReference type="EMBL" id="CP036426">
    <property type="protein sequence ID" value="QDV37482.1"/>
    <property type="molecule type" value="Genomic_DNA"/>
</dbReference>
<feature type="domain" description="Response regulatory" evidence="2">
    <location>
        <begin position="6"/>
        <end position="133"/>
    </location>
</feature>
<dbReference type="AlphaFoldDB" id="A0A518H9E9"/>
<sequence>MPVEFHILLVEDSPSDVLIIRRALAEAGFTHRLSILGDGASAMACLDRLADPSTPADQVPDLVLLDLNLPGPDGGQLLLRIKTDTVLRTIPVVVLTTSGRDEDVWRSYHSGANTFVQKPADFQNYRELALTLRRYWEQLATRPPRRPPEE</sequence>
<dbReference type="PANTHER" id="PTHR44520">
    <property type="entry name" value="RESPONSE REGULATOR RCP1-RELATED"/>
    <property type="match status" value="1"/>
</dbReference>
<dbReference type="Pfam" id="PF00072">
    <property type="entry name" value="Response_reg"/>
    <property type="match status" value="1"/>
</dbReference>
<dbReference type="Gene3D" id="3.40.50.2300">
    <property type="match status" value="1"/>
</dbReference>
<evidence type="ECO:0000313" key="3">
    <source>
        <dbReference type="EMBL" id="QDV37482.1"/>
    </source>
</evidence>
<dbReference type="PANTHER" id="PTHR44520:SF2">
    <property type="entry name" value="RESPONSE REGULATOR RCP1"/>
    <property type="match status" value="1"/>
</dbReference>
<dbReference type="SMART" id="SM00448">
    <property type="entry name" value="REC"/>
    <property type="match status" value="1"/>
</dbReference>
<dbReference type="CDD" id="cd17557">
    <property type="entry name" value="REC_Rcp-like"/>
    <property type="match status" value="1"/>
</dbReference>
<protein>
    <submittedName>
        <fullName evidence="3">Response regulator rcp1</fullName>
    </submittedName>
</protein>
<dbReference type="PROSITE" id="PS50110">
    <property type="entry name" value="RESPONSE_REGULATORY"/>
    <property type="match status" value="1"/>
</dbReference>
<keyword evidence="4" id="KW-1185">Reference proteome</keyword>
<dbReference type="OrthoDB" id="195863at2"/>